<dbReference type="STRING" id="1121321.SAMN04488530_10495"/>
<protein>
    <submittedName>
        <fullName evidence="2">Putative TM nitroreductase</fullName>
    </submittedName>
</protein>
<gene>
    <name evidence="2" type="ORF">SAMN04488530_10495</name>
</gene>
<dbReference type="InterPro" id="IPR000415">
    <property type="entry name" value="Nitroreductase-like"/>
</dbReference>
<dbReference type="EMBL" id="FQWX01000004">
    <property type="protein sequence ID" value="SHG63188.1"/>
    <property type="molecule type" value="Genomic_DNA"/>
</dbReference>
<dbReference type="Gene3D" id="3.40.109.10">
    <property type="entry name" value="NADH Oxidase"/>
    <property type="match status" value="1"/>
</dbReference>
<dbReference type="SUPFAM" id="SSF55469">
    <property type="entry name" value="FMN-dependent nitroreductase-like"/>
    <property type="match status" value="1"/>
</dbReference>
<dbReference type="OrthoDB" id="9814075at2"/>
<dbReference type="Pfam" id="PF14512">
    <property type="entry name" value="TM1586_NiRdase"/>
    <property type="match status" value="2"/>
</dbReference>
<organism evidence="2 3">
    <name type="scientific">Asaccharospora irregularis DSM 2635</name>
    <dbReference type="NCBI Taxonomy" id="1121321"/>
    <lineage>
        <taxon>Bacteria</taxon>
        <taxon>Bacillati</taxon>
        <taxon>Bacillota</taxon>
        <taxon>Clostridia</taxon>
        <taxon>Peptostreptococcales</taxon>
        <taxon>Peptostreptococcaceae</taxon>
        <taxon>Asaccharospora</taxon>
    </lineage>
</organism>
<evidence type="ECO:0000313" key="2">
    <source>
        <dbReference type="EMBL" id="SHG63188.1"/>
    </source>
</evidence>
<reference evidence="3" key="1">
    <citation type="submission" date="2016-11" db="EMBL/GenBank/DDBJ databases">
        <authorList>
            <person name="Varghese N."/>
            <person name="Submissions S."/>
        </authorList>
    </citation>
    <scope>NUCLEOTIDE SEQUENCE [LARGE SCALE GENOMIC DNA]</scope>
    <source>
        <strain evidence="3">DSM 2635</strain>
    </source>
</reference>
<keyword evidence="3" id="KW-1185">Reference proteome</keyword>
<dbReference type="InterPro" id="IPR029478">
    <property type="entry name" value="TM1586_NiRdase"/>
</dbReference>
<dbReference type="RefSeq" id="WP_073124226.1">
    <property type="nucleotide sequence ID" value="NZ_BAABCH010000006.1"/>
</dbReference>
<dbReference type="GO" id="GO:0016491">
    <property type="term" value="F:oxidoreductase activity"/>
    <property type="evidence" value="ECO:0007669"/>
    <property type="project" value="InterPro"/>
</dbReference>
<evidence type="ECO:0000259" key="1">
    <source>
        <dbReference type="Pfam" id="PF14512"/>
    </source>
</evidence>
<evidence type="ECO:0000313" key="3">
    <source>
        <dbReference type="Proteomes" id="UP000243255"/>
    </source>
</evidence>
<accession>A0A1M5LDT8</accession>
<feature type="domain" description="Putative nitroreductase TM1586" evidence="1">
    <location>
        <begin position="143"/>
        <end position="246"/>
    </location>
</feature>
<name>A0A1M5LDT8_9FIRM</name>
<sequence>MELYEAIFYRKSIRNFSIDKLKEPLMKEVKDICANLDYLNKDLNIKAHVVERGHLIHFLLGKECKIKAPHYIVVTSDEGEDYLENIGFATEKVVLQLTTLGLATCWIESNLKKEDIEEFIDFKGERGADFYEMDLLYNESDELKEKEEQPYIIIAFGFAGKNEDLFRSRKARPNRVQVKDMSKKVERKWNSTLELVRRAPSVKNAQPWFFYGDDRGLNMYENKPKRGTEKMNKVSMGVALRHFDIGCAKYGLEVRYIKKKVKRRRGKEYFISIEYIPKEEPMQDL</sequence>
<dbReference type="AlphaFoldDB" id="A0A1M5LDT8"/>
<dbReference type="Gene3D" id="3.40.109.30">
    <property type="entry name" value="putative nitroreductase (tm1586), domain 2"/>
    <property type="match status" value="1"/>
</dbReference>
<feature type="domain" description="Putative nitroreductase TM1586" evidence="1">
    <location>
        <begin position="2"/>
        <end position="116"/>
    </location>
</feature>
<dbReference type="Proteomes" id="UP000243255">
    <property type="component" value="Unassembled WGS sequence"/>
</dbReference>
<proteinExistence type="predicted"/>